<feature type="domain" description="Plastid division protein CDP1-like 2nd alpha solenoid" evidence="4">
    <location>
        <begin position="663"/>
        <end position="725"/>
    </location>
</feature>
<feature type="domain" description="Mutator-like transposase" evidence="3">
    <location>
        <begin position="18"/>
        <end position="107"/>
    </location>
</feature>
<evidence type="ECO:0000256" key="1">
    <source>
        <dbReference type="SAM" id="MobiDB-lite"/>
    </source>
</evidence>
<dbReference type="Pfam" id="PF20700">
    <property type="entry name" value="Mutator"/>
    <property type="match status" value="1"/>
</dbReference>
<evidence type="ECO:0000256" key="2">
    <source>
        <dbReference type="SAM" id="Phobius"/>
    </source>
</evidence>
<dbReference type="EMBL" id="LGRX02016196">
    <property type="protein sequence ID" value="KAK3262438.1"/>
    <property type="molecule type" value="Genomic_DNA"/>
</dbReference>
<comment type="caution">
    <text evidence="6">The sequence shown here is derived from an EMBL/GenBank/DDBJ whole genome shotgun (WGS) entry which is preliminary data.</text>
</comment>
<feature type="region of interest" description="Disordered" evidence="1">
    <location>
        <begin position="886"/>
        <end position="906"/>
    </location>
</feature>
<evidence type="ECO:0000313" key="6">
    <source>
        <dbReference type="EMBL" id="KAK3262438.1"/>
    </source>
</evidence>
<keyword evidence="7" id="KW-1185">Reference proteome</keyword>
<evidence type="ECO:0000259" key="4">
    <source>
        <dbReference type="Pfam" id="PF23468"/>
    </source>
</evidence>
<dbReference type="Pfam" id="PF23468">
    <property type="entry name" value="ARC6"/>
    <property type="match status" value="2"/>
</dbReference>
<protein>
    <submittedName>
        <fullName evidence="6">Uncharacterized protein</fullName>
    </submittedName>
</protein>
<dbReference type="InterPro" id="IPR058032">
    <property type="entry name" value="CDP1-like_a_solenoid_1"/>
</dbReference>
<sequence length="927" mass="101554">MIAALNDPKLMPEWLRPVDKLSDPNHMQKIQYKLLEALRVAEKWKGGILSKAVIDYLNRLYRYVIKFVAAKDDLEWAIPEDEKIEWLQGAVVNVVDHAFGKHENCGKYRIPLGDGTWHSWCGVDANEPDYKPHLPHGKFLAPDDPPGYYEKVKAVFVGRLADKKVLQKQLHDTDTNSNESYNSMVVRGTLPGGKAQQNGQSGVFFWAHCHAIMMKNEGTGYRRELCARLGIDPPESMYALDERVQRRKEKAAALRVSHEGARKRRMNYYEILGISPAATPIEIHTAYSYVFAVPVEDIYSEVTPEARRAVINMIFNTLSGEAKGHYDAELAKSNPVPDGPLVSIPFKWASGALALLQEVGKAGQVLRVAESLLSDSDSSNFRQDLFVAMALSRCTLASNALGVGQVSLACTHLKCALKVLREAGGASLAPHLWDEVEGTLESLVPSCIVEQLSRPLEPSGSADVVRAGALRALKALLKRSQETSMHNAEVPPEYLRQVLPHLRAEEVLQLVPWTEALTTDVSAAGGNNGVRRWMSNLHTVATAHIAVGFTSGQPRLIRDGDALLQKAGKHRMHTLHLRAVCAVLLGKPDAALQLLEQEALIQPEARAAREPAIDDFDDDEAGDGGVPTSMQADMFVGAREGLSGISMATSVGRSGLGLYEPGEALRFCRRNAAPDGDLLPGLCLFTERLLEECILEQFRDLRGTKCSLVEYYGQRRVVGYLQSAELWDTALSWVQGRTTPSAASLAFGFKANTRRGHLLPAERRLEGRDHGRDGLSAENGDDLNVACGSGRCWAALRRSPFQTAIGTCGRFEGLQDKVRRISRLRHAVDHFEQRTGSSMKPGQPSVGAITTLFAGSMMIGAVLVVAATRAGQRPAVTKPALPAFPSTTASLRETPGAVQRATPQVPAQRCGPGAQWMLLFRFCSFYS</sequence>
<evidence type="ECO:0000259" key="3">
    <source>
        <dbReference type="Pfam" id="PF20700"/>
    </source>
</evidence>
<proteinExistence type="predicted"/>
<keyword evidence="2" id="KW-0812">Transmembrane</keyword>
<name>A0AAE0FMQ3_9CHLO</name>
<dbReference type="Proteomes" id="UP001190700">
    <property type="component" value="Unassembled WGS sequence"/>
</dbReference>
<feature type="domain" description="Plastid division protein CDP1-like 1st alpha solenoid" evidence="5">
    <location>
        <begin position="344"/>
        <end position="485"/>
    </location>
</feature>
<reference evidence="6 7" key="1">
    <citation type="journal article" date="2015" name="Genome Biol. Evol.">
        <title>Comparative Genomics of a Bacterivorous Green Alga Reveals Evolutionary Causalities and Consequences of Phago-Mixotrophic Mode of Nutrition.</title>
        <authorList>
            <person name="Burns J.A."/>
            <person name="Paasch A."/>
            <person name="Narechania A."/>
            <person name="Kim E."/>
        </authorList>
    </citation>
    <scope>NUCLEOTIDE SEQUENCE [LARGE SCALE GENOMIC DNA]</scope>
    <source>
        <strain evidence="6 7">PLY_AMNH</strain>
    </source>
</reference>
<dbReference type="InterPro" id="IPR057137">
    <property type="entry name" value="CDP1-like_a_solenoid_2"/>
</dbReference>
<feature type="domain" description="Plastid division protein CDP1-like 2nd alpha solenoid" evidence="4">
    <location>
        <begin position="535"/>
        <end position="616"/>
    </location>
</feature>
<dbReference type="PANTHER" id="PTHR33925:SF1">
    <property type="entry name" value="PROTEIN ACCUMULATION AND REPLICATION OF CHLOROPLASTS 6, CHLOROPLASTIC"/>
    <property type="match status" value="1"/>
</dbReference>
<evidence type="ECO:0000259" key="5">
    <source>
        <dbReference type="Pfam" id="PF25515"/>
    </source>
</evidence>
<feature type="transmembrane region" description="Helical" evidence="2">
    <location>
        <begin position="846"/>
        <end position="868"/>
    </location>
</feature>
<dbReference type="InterPro" id="IPR044685">
    <property type="entry name" value="CPD1-like"/>
</dbReference>
<gene>
    <name evidence="6" type="ORF">CYMTET_28710</name>
</gene>
<organism evidence="6 7">
    <name type="scientific">Cymbomonas tetramitiformis</name>
    <dbReference type="NCBI Taxonomy" id="36881"/>
    <lineage>
        <taxon>Eukaryota</taxon>
        <taxon>Viridiplantae</taxon>
        <taxon>Chlorophyta</taxon>
        <taxon>Pyramimonadophyceae</taxon>
        <taxon>Pyramimonadales</taxon>
        <taxon>Pyramimonadaceae</taxon>
        <taxon>Cymbomonas</taxon>
    </lineage>
</organism>
<dbReference type="Pfam" id="PF25515">
    <property type="entry name" value="Arm_PDR"/>
    <property type="match status" value="1"/>
</dbReference>
<feature type="region of interest" description="Disordered" evidence="1">
    <location>
        <begin position="169"/>
        <end position="195"/>
    </location>
</feature>
<dbReference type="PANTHER" id="PTHR33925">
    <property type="entry name" value="PLASTID DIVISION PROTEIN CDP1, CHLOROPLASTIC-RELATED"/>
    <property type="match status" value="1"/>
</dbReference>
<keyword evidence="2" id="KW-1133">Transmembrane helix</keyword>
<accession>A0AAE0FMQ3</accession>
<keyword evidence="2" id="KW-0472">Membrane</keyword>
<dbReference type="InterPro" id="IPR049012">
    <property type="entry name" value="Mutator_transp_dom"/>
</dbReference>
<evidence type="ECO:0000313" key="7">
    <source>
        <dbReference type="Proteomes" id="UP001190700"/>
    </source>
</evidence>
<dbReference type="AlphaFoldDB" id="A0AAE0FMQ3"/>